<dbReference type="PANTHER" id="PTHR30572">
    <property type="entry name" value="MEMBRANE COMPONENT OF TRANSPORTER-RELATED"/>
    <property type="match status" value="1"/>
</dbReference>
<dbReference type="InterPro" id="IPR025857">
    <property type="entry name" value="MacB_PCD"/>
</dbReference>
<dbReference type="GO" id="GO:0005886">
    <property type="term" value="C:plasma membrane"/>
    <property type="evidence" value="ECO:0007669"/>
    <property type="project" value="UniProtKB-SubCell"/>
</dbReference>
<proteinExistence type="predicted"/>
<evidence type="ECO:0000256" key="3">
    <source>
        <dbReference type="ARBA" id="ARBA00022692"/>
    </source>
</evidence>
<feature type="transmembrane region" description="Helical" evidence="6">
    <location>
        <begin position="322"/>
        <end position="352"/>
    </location>
</feature>
<dbReference type="Proteomes" id="UP000321291">
    <property type="component" value="Chromosome"/>
</dbReference>
<organism evidence="9 10">
    <name type="scientific">Arachidicoccus ginsenosidivorans</name>
    <dbReference type="NCBI Taxonomy" id="496057"/>
    <lineage>
        <taxon>Bacteria</taxon>
        <taxon>Pseudomonadati</taxon>
        <taxon>Bacteroidota</taxon>
        <taxon>Chitinophagia</taxon>
        <taxon>Chitinophagales</taxon>
        <taxon>Chitinophagaceae</taxon>
        <taxon>Arachidicoccus</taxon>
    </lineage>
</organism>
<comment type="subcellular location">
    <subcellularLocation>
        <location evidence="1">Cell membrane</location>
        <topology evidence="1">Multi-pass membrane protein</topology>
    </subcellularLocation>
</comment>
<keyword evidence="3 6" id="KW-0812">Transmembrane</keyword>
<evidence type="ECO:0000256" key="2">
    <source>
        <dbReference type="ARBA" id="ARBA00022475"/>
    </source>
</evidence>
<feature type="transmembrane region" description="Helical" evidence="6">
    <location>
        <begin position="276"/>
        <end position="301"/>
    </location>
</feature>
<dbReference type="GO" id="GO:0022857">
    <property type="term" value="F:transmembrane transporter activity"/>
    <property type="evidence" value="ECO:0007669"/>
    <property type="project" value="TreeGrafter"/>
</dbReference>
<dbReference type="KEGG" id="agi:FSB73_18630"/>
<reference evidence="9 10" key="1">
    <citation type="journal article" date="2017" name="Int. J. Syst. Evol. Microbiol.">
        <title>Arachidicoccus ginsenosidivorans sp. nov., with ginsenoside-converting activity isolated from ginseng cultivating soil.</title>
        <authorList>
            <person name="Siddiqi M.Z."/>
            <person name="Aslam Z."/>
            <person name="Im W.T."/>
        </authorList>
    </citation>
    <scope>NUCLEOTIDE SEQUENCE [LARGE SCALE GENOMIC DNA]</scope>
    <source>
        <strain evidence="9 10">Gsoil 809</strain>
    </source>
</reference>
<evidence type="ECO:0000259" key="8">
    <source>
        <dbReference type="Pfam" id="PF12704"/>
    </source>
</evidence>
<keyword evidence="10" id="KW-1185">Reference proteome</keyword>
<evidence type="ECO:0000256" key="4">
    <source>
        <dbReference type="ARBA" id="ARBA00022989"/>
    </source>
</evidence>
<evidence type="ECO:0000259" key="7">
    <source>
        <dbReference type="Pfam" id="PF02687"/>
    </source>
</evidence>
<keyword evidence="2" id="KW-1003">Cell membrane</keyword>
<dbReference type="AlphaFoldDB" id="A0A5B8VTA2"/>
<dbReference type="PANTHER" id="PTHR30572:SF18">
    <property type="entry name" value="ABC-TYPE MACROLIDE FAMILY EXPORT SYSTEM PERMEASE COMPONENT 2"/>
    <property type="match status" value="1"/>
</dbReference>
<evidence type="ECO:0000256" key="5">
    <source>
        <dbReference type="ARBA" id="ARBA00023136"/>
    </source>
</evidence>
<dbReference type="RefSeq" id="WP_146785642.1">
    <property type="nucleotide sequence ID" value="NZ_CP042434.1"/>
</dbReference>
<dbReference type="EMBL" id="CP042434">
    <property type="protein sequence ID" value="QEC73378.1"/>
    <property type="molecule type" value="Genomic_DNA"/>
</dbReference>
<feature type="domain" description="ABC3 transporter permease C-terminal" evidence="7">
    <location>
        <begin position="281"/>
        <end position="398"/>
    </location>
</feature>
<evidence type="ECO:0000256" key="1">
    <source>
        <dbReference type="ARBA" id="ARBA00004651"/>
    </source>
</evidence>
<dbReference type="OrthoDB" id="727849at2"/>
<accession>A0A5B8VTA2</accession>
<gene>
    <name evidence="9" type="ORF">FSB73_18630</name>
</gene>
<dbReference type="InterPro" id="IPR050250">
    <property type="entry name" value="Macrolide_Exporter_MacB"/>
</dbReference>
<protein>
    <submittedName>
        <fullName evidence="9">FtsX-like permease family protein</fullName>
    </submittedName>
</protein>
<dbReference type="Pfam" id="PF02687">
    <property type="entry name" value="FtsX"/>
    <property type="match status" value="1"/>
</dbReference>
<evidence type="ECO:0000313" key="10">
    <source>
        <dbReference type="Proteomes" id="UP000321291"/>
    </source>
</evidence>
<dbReference type="InterPro" id="IPR003838">
    <property type="entry name" value="ABC3_permease_C"/>
</dbReference>
<feature type="transmembrane region" description="Helical" evidence="6">
    <location>
        <begin position="372"/>
        <end position="393"/>
    </location>
</feature>
<evidence type="ECO:0000313" key="9">
    <source>
        <dbReference type="EMBL" id="QEC73378.1"/>
    </source>
</evidence>
<sequence length="655" mass="73147">MLRNYFLIWIRSFRKDRTNAFISLLGLTVGLTCVLLIIGYIRYETSFESGYSNAPRIYQVLNKLTFKAESYTSAATPIALSPTLQREIPEIEAQTSLDDKQVSFFKHSGEIQKVHVTSVDNDFFRMFDFKFLSGNAKMAFKHPNALVLTPKGAKNLFGKIPALGTILYATDSVAYTVTGIIQNLPANTFFSAGILMNHPPVTKPLDYMAYNSGSTCIMLGKNNTIQQVKQKLEGLYTKYEFDNAKVDFMPVKNIHLRASGIRDFPENYNISDIKYVYVYGSIALLILLIGCFNFINLTVARSLDRAKEIGVRKLFGAKRKQLIIQFLGESSIYFVVALPIALLLAILCWHPFNYLLNFKSTYSFLLNYQSILLFTGIGIIASLLCSLYPALFLSRLNPANTLKGSLPSGFRFNLGLRKALIIIQFAISIVLIVATLVVHAQLNFLNNQNLGFNDHNLIVLNFQDYGQKERAFKNELQTNPMILSTSMSRLNVGKTYGSTFTGPSPKDSSKGIRVATIDGDADFIKTLDVPVIEGKAFANNMVHTAHSSSLDSLKEKGLSPTYISKALLEAYDIKGNPVGREVKGLGAYVIGVIDDFKALSLKEKNLYVTIHINSQPLRFGYMYIKIAGGNTAATLRFIQKKWKTFFLKAPLITVL</sequence>
<feature type="transmembrane region" description="Helical" evidence="6">
    <location>
        <begin position="419"/>
        <end position="440"/>
    </location>
</feature>
<feature type="transmembrane region" description="Helical" evidence="6">
    <location>
        <begin position="21"/>
        <end position="43"/>
    </location>
</feature>
<keyword evidence="4 6" id="KW-1133">Transmembrane helix</keyword>
<keyword evidence="5 6" id="KW-0472">Membrane</keyword>
<name>A0A5B8VTA2_9BACT</name>
<dbReference type="Pfam" id="PF12704">
    <property type="entry name" value="MacB_PCD"/>
    <property type="match status" value="1"/>
</dbReference>
<evidence type="ECO:0000256" key="6">
    <source>
        <dbReference type="SAM" id="Phobius"/>
    </source>
</evidence>
<feature type="domain" description="MacB-like periplasmic core" evidence="8">
    <location>
        <begin position="21"/>
        <end position="233"/>
    </location>
</feature>